<dbReference type="SMART" id="SM00306">
    <property type="entry name" value="HintN"/>
    <property type="match status" value="1"/>
</dbReference>
<dbReference type="InterPro" id="IPR006530">
    <property type="entry name" value="YD"/>
</dbReference>
<dbReference type="CDD" id="cd00081">
    <property type="entry name" value="Hint"/>
    <property type="match status" value="1"/>
</dbReference>
<dbReference type="InterPro" id="IPR045619">
    <property type="entry name" value="DUF6443"/>
</dbReference>
<evidence type="ECO:0000256" key="2">
    <source>
        <dbReference type="ARBA" id="ARBA00022525"/>
    </source>
</evidence>
<reference evidence="6" key="1">
    <citation type="submission" date="2022-10" db="EMBL/GenBank/DDBJ databases">
        <title>The complete genomes of actinobacterial strains from the NBC collection.</title>
        <authorList>
            <person name="Joergensen T.S."/>
            <person name="Alvarez Arevalo M."/>
            <person name="Sterndorff E.B."/>
            <person name="Faurdal D."/>
            <person name="Vuksanovic O."/>
            <person name="Mourched A.-S."/>
            <person name="Charusanti P."/>
            <person name="Shaw S."/>
            <person name="Blin K."/>
            <person name="Weber T."/>
        </authorList>
    </citation>
    <scope>NUCLEOTIDE SEQUENCE</scope>
    <source>
        <strain evidence="6">NBC_00093</strain>
    </source>
</reference>
<dbReference type="Pfam" id="PF07591">
    <property type="entry name" value="PT-HINT"/>
    <property type="match status" value="1"/>
</dbReference>
<feature type="region of interest" description="Disordered" evidence="4">
    <location>
        <begin position="1274"/>
        <end position="1338"/>
    </location>
</feature>
<dbReference type="PANTHER" id="PTHR32305:SF15">
    <property type="entry name" value="PROTEIN RHSA-RELATED"/>
    <property type="match status" value="1"/>
</dbReference>
<dbReference type="Pfam" id="PF03534">
    <property type="entry name" value="SpvB"/>
    <property type="match status" value="1"/>
</dbReference>
<accession>A0AAU1ZV14</accession>
<proteinExistence type="predicted"/>
<dbReference type="InterPro" id="IPR022045">
    <property type="entry name" value="TcdB_toxin_mid/N"/>
</dbReference>
<dbReference type="InterPro" id="IPR003284">
    <property type="entry name" value="Sal_SpvB"/>
</dbReference>
<comment type="subcellular location">
    <subcellularLocation>
        <location evidence="1">Secreted</location>
    </subcellularLocation>
</comment>
<dbReference type="GO" id="GO:0005576">
    <property type="term" value="C:extracellular region"/>
    <property type="evidence" value="ECO:0007669"/>
    <property type="project" value="UniProtKB-SubCell"/>
</dbReference>
<evidence type="ECO:0000313" key="6">
    <source>
        <dbReference type="EMBL" id="WTT16246.1"/>
    </source>
</evidence>
<dbReference type="SUPFAM" id="SSF69318">
    <property type="entry name" value="Integrin alpha N-terminal domain"/>
    <property type="match status" value="1"/>
</dbReference>
<dbReference type="InterPro" id="IPR003587">
    <property type="entry name" value="Hint_dom_N"/>
</dbReference>
<dbReference type="InterPro" id="IPR031325">
    <property type="entry name" value="RHS_repeat"/>
</dbReference>
<dbReference type="Pfam" id="PF20041">
    <property type="entry name" value="DUF6443"/>
    <property type="match status" value="1"/>
</dbReference>
<organism evidence="6">
    <name type="scientific">Streptomyces sp. NBC_00093</name>
    <dbReference type="NCBI Taxonomy" id="2975649"/>
    <lineage>
        <taxon>Bacteria</taxon>
        <taxon>Bacillati</taxon>
        <taxon>Actinomycetota</taxon>
        <taxon>Actinomycetes</taxon>
        <taxon>Kitasatosporales</taxon>
        <taxon>Streptomycetaceae</taxon>
        <taxon>Streptomyces</taxon>
    </lineage>
</organism>
<keyword evidence="2" id="KW-0964">Secreted</keyword>
<feature type="compositionally biased region" description="Polar residues" evidence="4">
    <location>
        <begin position="1289"/>
        <end position="1307"/>
    </location>
</feature>
<dbReference type="NCBIfam" id="TIGR03696">
    <property type="entry name" value="Rhs_assc_core"/>
    <property type="match status" value="1"/>
</dbReference>
<sequence>MAGRVWGHRRFIPLLLGIALLVSLLSGSVWRADDDPVPVADAQPVGGCVPGSEAAEKGPIAAESAPVTTEWVVPGTGVTKVVARDGAEAALAPEAVDRPTEIGVQPLTESSMPSLGSGMDNMTKGPRGYRFTPTPHTFETDLTVTLPYDPEAVKAAGLTPNDVQTFYFDEAADCWQALERIAVDEDKQVVVSRTDHFTDMVNATVTAPEGPEQVSHDPNQIKGIKAADPATGVNQISAPAANNQGEARLSYPLELPGGRQGLAPSLSIGYSSAGSDSWLGTGWDLTAPSVSVDTRWGVPRYDADRETETYVLGGEQLTPVAHRSEPRPRSEGDKVFHTRVEGGFARIVRTGDSPRTYGWEVTDKSGVRYVYGGEGAVLADDEGRIFSWALREVRDPNGNTVRYSHALVEDAGVAGGTVTGRELYVKKIAYTGFGDSDGPYTVTFVRDRELGEPRRSDVSIDARAGFKRVTADLLRRVEVRFEDQLVRGYELTYQEGAFHKTLLKSVAQLDADGKVFTEHEFSYFDDIRDADGTYEAFARVDWTSPDDNVRNGRVNGVRSGAGEAGALSGNTSTAVGGHLYVGVGATASKSGSVGAKAGYSRSTDEGMLALLDVDGDNLPDKVFERGGGFVFRKNLSRPGGEPRFAEATTALHNLPGLLRESASTRTVGVESYFGGAQQLDYVSTVSTSRRYFTDVNADGVMDLVNGSAVLFGRVGSDGEVTYGSAADTPVPIGTGPVDAEGVLPDLAAERERRIASFPLVDSVRRWTAPYDGTVAVTGTVALEQVADALPEFADPDGVRIAVQHEDRELWSARITEGDRTERTPEGVDAIEVQRGDQLYFRVGSVFDGAADQVAWDPAVTYTGFEAADANGLPLHSYTASRDFTLAGRAGNVDAPVDGTLRLTGDVTKTAPLTDDVTVLITRDGDPVVERTIDAADSGTFAVDTSITVTKGQKLSWRIKADSPVDVSKLAWAPQGEYTQAEDVEGDTRFNPPYDIDTYTTGGAVQRAYTAPGGTLTVAPRVEGESGTAVLTVKKRGVLLAKRTVELGAEEPSFQVDTEAGDELYFDVTGSGVTGATVTVNGDTDNPVAATVHTRAVEGVFGRPYRGWSAVGYNGNGDRAEQPVRQADLTGESIPDRLPEDVDPQRDLEEFEQDPRVTPPDVVPFTPEPARGRWSSGDVWVAPGKVASSRYGGQTIGLPTAEALVSVQGVPRISESRQISLTGSIGGPVGSVGGSVARGTAKGVLDYLDMNGDGYPDVVGAAGVQYTDPTGVLGATKGSVPGGSVRESENVTGNASAGSAARTITTGRGNAAPSAGGTANTSTSGNDMPPLGVGGNLGTGKSDGRFDLLDINGDSLPDRVYEDGRAALNLGYRFAAAEPWPGGKINEGTSSSSGLNIGFNTDFYAFGGGASFDQTSSSTRNSLADVNGDGLADRVLTGNPIRVALNTGSGFADPVPFNGSLNGINEDSNARLGGGAYFTVAFCPLFIVFCIIVNPGVNVSTGASRAEQMLRDIDGDGLADHLASTKDNELTVAANRTGRTNLLKSVSRPLGSRIDLDYTRDGNTYDQPGTRWLLSGTKVHDNLPGDGADTQSLAFTYQGGEFDRLEREFRGYGTVTTTQDGRRASTTEYDTASHYTRGLVKRQTAADSTGALFTETVNTYALRDVATGEPADGDSTGATLFPHLVRTESRWYEGEAEPGKSTSSVLSYDELGNVTRTVDYGEPGAADDVETRTRYTECADTHIVGIARAVEVYGGGEMTRSRESEVDCATGDITRHTARQIHPKEADADLEYSGKDAVTDLEYYDTGTLKSVREPENHKGERYRLEYEYDGPTGTYVTATKDSFGYRSTGSYDLRFGLPTESVDINDQKVRTTYDQVGRVTSVTGPQDHKADIPTIAFAYHPEATVPYAVTRHLDRDSHGKVKDDTIDTVTLVDGLGRVVQTKKDAEVDGQDVMTVSGRTVYDELGRAVRQYYPVTEPKGDANTAYNPDVDTVRPTTVAYDILDRPLRTELPDGTVSTQEYGFGTDRAGVTQFETVATDAEENRTRAYADVRQQRTAVREPGAKTDDLPVWTSYEYDALGQLTEVEDNKHNTTKSEYDDFGRRTVVDSPDTGRTTTVYDPSGNVTRTITANLARKHKAIEYRYDVNRLEEIKYPVFKDNNVRYTYGDPGAKHNAAGRVTKIEDAAGVVKREYGPLGEVVEETRTLPGPLHSTSVFTTGYRYDSFGRVLSMTYPDGEELEYTYDSGGQVTAAEGTKKHYTYDYLKSLDYDKFGQRTRIELGNGTSTTYTYDAEDRRLAALNSALPKGDSFQNLNYTYDAVGNLTRQENATEPVTSGSEPGGPTVQTYEYDNLYRLTKATGSYAVSKHKTDTYSLSTTYDTIHNITGKAQRHAIVFGDVDDGYEHVQKATTYTNGYAYKGDSPHAPSRVGSESLSYDANGNQIDNRSDSFGHPRRQQVWDEANRLACVHDLWKYETVDQDPSSCDKPGKSPNVRFLYDADGRRVVKDGAQTTLYPNQNYSARGLQEFKHVFVGTTRIATKTVKPAVFYEKDQFYYHGDHLGSTSYGTDEKGRIAEHLDYFPSGEVWVDENKGSDNPYQFSGKELDKETGYTYHGARYYDSRMGIWQSPDPIMGDYLNGEGNGGVYNSANLNSYGYAYGNPVGSVDPDGNIVFIPVLIAGAKLVGWGMTAYSAYQAGQTVYNTAQDVAAGRKTLGDAALEAAPVLAEKAVDVVGGKVKAVARVGSYVADKAGDAYRYVAKAKDLTDCNSFVPGSEVLMADGSAKPIEDVGTGDLVLATDPETDRTEGKPVTRLIAGQGEKDLVRITVDVDGDKGDRTSSVTATDGHPFWVEDLGRWLDAGDLKSGMWLRTSAGTHVQITAVKAWTAQKQQVHNLTVGDLHTYYVLVGGSPVLVHNTGPCKTDAGKASYQVLKDAVAEAAARPASDVKARLSPGQIAAGQKREDLQKRFIGSDIEKATAQNPAVVADPNITHMGTSAPGQKVADFKIKDGDEYVNIDVTGSSATSIRDHLNRDYITTRDQILDYPSVSDQYAKDVFQ</sequence>
<protein>
    <submittedName>
        <fullName evidence="6">Polymorphic toxin-type HINT domain-containing protein</fullName>
    </submittedName>
</protein>
<feature type="domain" description="Hint" evidence="5">
    <location>
        <begin position="2763"/>
        <end position="2868"/>
    </location>
</feature>
<evidence type="ECO:0000256" key="3">
    <source>
        <dbReference type="ARBA" id="ARBA00023026"/>
    </source>
</evidence>
<keyword evidence="3" id="KW-0843">Virulence</keyword>
<dbReference type="Gene3D" id="2.170.16.10">
    <property type="entry name" value="Hedgehog/Intein (Hint) domain"/>
    <property type="match status" value="1"/>
</dbReference>
<dbReference type="InterPro" id="IPR036844">
    <property type="entry name" value="Hint_dom_sf"/>
</dbReference>
<dbReference type="GO" id="GO:0005737">
    <property type="term" value="C:cytoplasm"/>
    <property type="evidence" value="ECO:0007669"/>
    <property type="project" value="InterPro"/>
</dbReference>
<feature type="region of interest" description="Disordered" evidence="4">
    <location>
        <begin position="1150"/>
        <end position="1169"/>
    </location>
</feature>
<dbReference type="PANTHER" id="PTHR32305">
    <property type="match status" value="1"/>
</dbReference>
<feature type="compositionally biased region" description="Polar residues" evidence="4">
    <location>
        <begin position="1316"/>
        <end position="1325"/>
    </location>
</feature>
<dbReference type="InterPro" id="IPR022385">
    <property type="entry name" value="Rhs_assc_core"/>
</dbReference>
<dbReference type="Pfam" id="PF05593">
    <property type="entry name" value="RHS_repeat"/>
    <property type="match status" value="3"/>
</dbReference>
<dbReference type="InterPro" id="IPR028994">
    <property type="entry name" value="Integrin_alpha_N"/>
</dbReference>
<dbReference type="Pfam" id="PF12256">
    <property type="entry name" value="TcdB_toxin_midN"/>
    <property type="match status" value="1"/>
</dbReference>
<dbReference type="InterPro" id="IPR050708">
    <property type="entry name" value="T6SS_VgrG/RHS"/>
</dbReference>
<name>A0AAU1ZV14_9ACTN</name>
<evidence type="ECO:0000256" key="4">
    <source>
        <dbReference type="SAM" id="MobiDB-lite"/>
    </source>
</evidence>
<evidence type="ECO:0000259" key="5">
    <source>
        <dbReference type="SMART" id="SM00306"/>
    </source>
</evidence>
<dbReference type="NCBIfam" id="TIGR01643">
    <property type="entry name" value="YD_repeat_2x"/>
    <property type="match status" value="2"/>
</dbReference>
<dbReference type="Gene3D" id="2.180.10.10">
    <property type="entry name" value="RHS repeat-associated core"/>
    <property type="match status" value="1"/>
</dbReference>
<dbReference type="SUPFAM" id="SSF51294">
    <property type="entry name" value="Hedgehog/intein (Hint) domain"/>
    <property type="match status" value="1"/>
</dbReference>
<gene>
    <name evidence="6" type="ORF">OHA22_12260</name>
</gene>
<evidence type="ECO:0000256" key="1">
    <source>
        <dbReference type="ARBA" id="ARBA00004613"/>
    </source>
</evidence>
<dbReference type="EMBL" id="CP108222">
    <property type="protein sequence ID" value="WTT16246.1"/>
    <property type="molecule type" value="Genomic_DNA"/>
</dbReference>